<evidence type="ECO:0000313" key="3">
    <source>
        <dbReference type="Proteomes" id="UP001202887"/>
    </source>
</evidence>
<accession>A0AAW5ES05</accession>
<gene>
    <name evidence="2" type="ORF">K1W68_11495</name>
</gene>
<sequence length="177" mass="20047">MAKAIGCETAAIKAVVMIEASPNQPAFDILNRPQILYERHILKKMTHSRFDAIAPDISGPVRGPGEYGGYNKQYERLNAAMKLDYDAALKATSWGAFQILGENFRHAGYGSVSDFVRAMGDINKQADVFVKFNLSNNKMRRALINKDWATFASVYNGPTYYRYNYDRRIKANYEKLS</sequence>
<dbReference type="Proteomes" id="UP001202887">
    <property type="component" value="Unassembled WGS sequence"/>
</dbReference>
<organism evidence="2 3">
    <name type="scientific">Novacetimonas hansenii</name>
    <name type="common">Komagataeibacter hansenii</name>
    <dbReference type="NCBI Taxonomy" id="436"/>
    <lineage>
        <taxon>Bacteria</taxon>
        <taxon>Pseudomonadati</taxon>
        <taxon>Pseudomonadota</taxon>
        <taxon>Alphaproteobacteria</taxon>
        <taxon>Acetobacterales</taxon>
        <taxon>Acetobacteraceae</taxon>
        <taxon>Novacetimonas</taxon>
    </lineage>
</organism>
<dbReference type="EMBL" id="JAIBCX010000030">
    <property type="protein sequence ID" value="MCJ8354601.1"/>
    <property type="molecule type" value="Genomic_DNA"/>
</dbReference>
<reference evidence="2" key="1">
    <citation type="journal article" date="2021" name="Polymers (Basel)">
        <title>Highly Stretchable Bacterial Cellulose Produced by Komagataeibacter hansenii SI1.</title>
        <authorList>
            <person name="Cielecka I."/>
            <person name="Ryngajllo M."/>
            <person name="Maniukiewicz W."/>
            <person name="Bielecki S."/>
        </authorList>
    </citation>
    <scope>NUCLEOTIDE SEQUENCE</scope>
    <source>
        <strain evidence="2">SI1</strain>
    </source>
</reference>
<protein>
    <submittedName>
        <fullName evidence="2">N-acetylmuramidase family protein</fullName>
    </submittedName>
</protein>
<dbReference type="Pfam" id="PF11860">
    <property type="entry name" value="Muramidase"/>
    <property type="match status" value="1"/>
</dbReference>
<reference evidence="2" key="2">
    <citation type="submission" date="2022-03" db="EMBL/GenBank/DDBJ databases">
        <authorList>
            <person name="Ryngajllo M."/>
            <person name="Jacek P."/>
            <person name="Kubiak K."/>
        </authorList>
    </citation>
    <scope>NUCLEOTIDE SEQUENCE</scope>
    <source>
        <strain evidence="2">SI1</strain>
    </source>
</reference>
<proteinExistence type="predicted"/>
<dbReference type="InterPro" id="IPR024408">
    <property type="entry name" value="Muramidase"/>
</dbReference>
<dbReference type="AlphaFoldDB" id="A0AAW5ES05"/>
<evidence type="ECO:0000313" key="2">
    <source>
        <dbReference type="EMBL" id="MCJ8354601.1"/>
    </source>
</evidence>
<evidence type="ECO:0000259" key="1">
    <source>
        <dbReference type="Pfam" id="PF11860"/>
    </source>
</evidence>
<dbReference type="RefSeq" id="WP_247067359.1">
    <property type="nucleotide sequence ID" value="NZ_CP094848.1"/>
</dbReference>
<comment type="caution">
    <text evidence="2">The sequence shown here is derived from an EMBL/GenBank/DDBJ whole genome shotgun (WGS) entry which is preliminary data.</text>
</comment>
<feature type="domain" description="N-acetylmuramidase" evidence="1">
    <location>
        <begin position="8"/>
        <end position="176"/>
    </location>
</feature>
<name>A0AAW5ES05_NOVHA</name>